<keyword evidence="2" id="KW-1185">Reference proteome</keyword>
<dbReference type="EMBL" id="JAGPXD010000003">
    <property type="protein sequence ID" value="KAH7361531.1"/>
    <property type="molecule type" value="Genomic_DNA"/>
</dbReference>
<protein>
    <submittedName>
        <fullName evidence="1">Uncharacterized protein</fullName>
    </submittedName>
</protein>
<dbReference type="Proteomes" id="UP000813385">
    <property type="component" value="Unassembled WGS sequence"/>
</dbReference>
<sequence length="444" mass="50386">MACHQAHNIPWATLASQFRYSHAPRRYEERTNIYPRFLDGQGKTIHYFITAFARNLAAHADTEEPKTPAAEPLNRDSTLLTPEVLARLAPSLGHASKELTGWWDAFPDAGTSVSPEHTKTSFFLRAISPEGGGTHYGAWAGPEAFYSLELFKLLILRGETSVLRAICTHPLASWADVWIQPYNAFGDQQCCGWEFVPKLALKAYLGLNLLLCFPPLWDDASGRSPETDYRSTKCYQRLLRECTMTRLQNNIAALPHRQFFGIPDGHFDQYARPGAGGKHSYLLANAYGYSDRYPYGLVPIEDFLELTGPLPHMPTVDDVLHVRWCLCSLGLPTEIAIEVMDHAGYAPSGRLRRPNDPLHPDNAEELRRYLDYCWNILVRCEVMGRWLGAPIPWERIIAQIMTELLGHGNNGPVRHGKIFFKREYEYEVGALEDVYGERELYTFL</sequence>
<evidence type="ECO:0000313" key="1">
    <source>
        <dbReference type="EMBL" id="KAH7361531.1"/>
    </source>
</evidence>
<comment type="caution">
    <text evidence="1">The sequence shown here is derived from an EMBL/GenBank/DDBJ whole genome shotgun (WGS) entry which is preliminary data.</text>
</comment>
<proteinExistence type="predicted"/>
<dbReference type="OrthoDB" id="3204049at2759"/>
<organism evidence="1 2">
    <name type="scientific">Plectosphaerella cucumerina</name>
    <dbReference type="NCBI Taxonomy" id="40658"/>
    <lineage>
        <taxon>Eukaryota</taxon>
        <taxon>Fungi</taxon>
        <taxon>Dikarya</taxon>
        <taxon>Ascomycota</taxon>
        <taxon>Pezizomycotina</taxon>
        <taxon>Sordariomycetes</taxon>
        <taxon>Hypocreomycetidae</taxon>
        <taxon>Glomerellales</taxon>
        <taxon>Plectosphaerellaceae</taxon>
        <taxon>Plectosphaerella</taxon>
    </lineage>
</organism>
<reference evidence="1" key="1">
    <citation type="journal article" date="2021" name="Nat. Commun.">
        <title>Genetic determinants of endophytism in the Arabidopsis root mycobiome.</title>
        <authorList>
            <person name="Mesny F."/>
            <person name="Miyauchi S."/>
            <person name="Thiergart T."/>
            <person name="Pickel B."/>
            <person name="Atanasova L."/>
            <person name="Karlsson M."/>
            <person name="Huettel B."/>
            <person name="Barry K.W."/>
            <person name="Haridas S."/>
            <person name="Chen C."/>
            <person name="Bauer D."/>
            <person name="Andreopoulos W."/>
            <person name="Pangilinan J."/>
            <person name="LaButti K."/>
            <person name="Riley R."/>
            <person name="Lipzen A."/>
            <person name="Clum A."/>
            <person name="Drula E."/>
            <person name="Henrissat B."/>
            <person name="Kohler A."/>
            <person name="Grigoriev I.V."/>
            <person name="Martin F.M."/>
            <person name="Hacquard S."/>
        </authorList>
    </citation>
    <scope>NUCLEOTIDE SEQUENCE</scope>
    <source>
        <strain evidence="1">MPI-CAGE-AT-0016</strain>
    </source>
</reference>
<accession>A0A8K0THH0</accession>
<name>A0A8K0THH0_9PEZI</name>
<gene>
    <name evidence="1" type="ORF">B0T11DRAFT_338560</name>
</gene>
<evidence type="ECO:0000313" key="2">
    <source>
        <dbReference type="Proteomes" id="UP000813385"/>
    </source>
</evidence>
<dbReference type="AlphaFoldDB" id="A0A8K0THH0"/>